<evidence type="ECO:0000256" key="2">
    <source>
        <dbReference type="ARBA" id="ARBA00023015"/>
    </source>
</evidence>
<dbReference type="Proteomes" id="UP001500449">
    <property type="component" value="Unassembled WGS sequence"/>
</dbReference>
<dbReference type="InterPro" id="IPR000847">
    <property type="entry name" value="LysR_HTH_N"/>
</dbReference>
<evidence type="ECO:0000256" key="3">
    <source>
        <dbReference type="ARBA" id="ARBA00023125"/>
    </source>
</evidence>
<gene>
    <name evidence="6" type="ORF">GCM10009836_27940</name>
</gene>
<comment type="similarity">
    <text evidence="1">Belongs to the LysR transcriptional regulatory family.</text>
</comment>
<evidence type="ECO:0000256" key="1">
    <source>
        <dbReference type="ARBA" id="ARBA00009437"/>
    </source>
</evidence>
<evidence type="ECO:0000256" key="4">
    <source>
        <dbReference type="ARBA" id="ARBA00023163"/>
    </source>
</evidence>
<keyword evidence="3" id="KW-0238">DNA-binding</keyword>
<dbReference type="SUPFAM" id="SSF46785">
    <property type="entry name" value="Winged helix' DNA-binding domain"/>
    <property type="match status" value="1"/>
</dbReference>
<dbReference type="EMBL" id="BAAAQK010000005">
    <property type="protein sequence ID" value="GAA1846741.1"/>
    <property type="molecule type" value="Genomic_DNA"/>
</dbReference>
<feature type="domain" description="HTH lysR-type" evidence="5">
    <location>
        <begin position="1"/>
        <end position="59"/>
    </location>
</feature>
<dbReference type="InterPro" id="IPR036390">
    <property type="entry name" value="WH_DNA-bd_sf"/>
</dbReference>
<dbReference type="PANTHER" id="PTHR30346">
    <property type="entry name" value="TRANSCRIPTIONAL DUAL REGULATOR HCAR-RELATED"/>
    <property type="match status" value="1"/>
</dbReference>
<dbReference type="SUPFAM" id="SSF53850">
    <property type="entry name" value="Periplasmic binding protein-like II"/>
    <property type="match status" value="1"/>
</dbReference>
<reference evidence="6 7" key="1">
    <citation type="journal article" date="2019" name="Int. J. Syst. Evol. Microbiol.">
        <title>The Global Catalogue of Microorganisms (GCM) 10K type strain sequencing project: providing services to taxonomists for standard genome sequencing and annotation.</title>
        <authorList>
            <consortium name="The Broad Institute Genomics Platform"/>
            <consortium name="The Broad Institute Genome Sequencing Center for Infectious Disease"/>
            <person name="Wu L."/>
            <person name="Ma J."/>
        </authorList>
    </citation>
    <scope>NUCLEOTIDE SEQUENCE [LARGE SCALE GENOMIC DNA]</scope>
    <source>
        <strain evidence="6 7">JCM 16009</strain>
    </source>
</reference>
<protein>
    <submittedName>
        <fullName evidence="6">LysR family transcriptional regulator</fullName>
    </submittedName>
</protein>
<dbReference type="Pfam" id="PF03466">
    <property type="entry name" value="LysR_substrate"/>
    <property type="match status" value="1"/>
</dbReference>
<organism evidence="6 7">
    <name type="scientific">Pseudonocardia ailaonensis</name>
    <dbReference type="NCBI Taxonomy" id="367279"/>
    <lineage>
        <taxon>Bacteria</taxon>
        <taxon>Bacillati</taxon>
        <taxon>Actinomycetota</taxon>
        <taxon>Actinomycetes</taxon>
        <taxon>Pseudonocardiales</taxon>
        <taxon>Pseudonocardiaceae</taxon>
        <taxon>Pseudonocardia</taxon>
    </lineage>
</organism>
<name>A0ABN2N0N1_9PSEU</name>
<keyword evidence="2" id="KW-0805">Transcription regulation</keyword>
<dbReference type="InterPro" id="IPR036388">
    <property type="entry name" value="WH-like_DNA-bd_sf"/>
</dbReference>
<comment type="caution">
    <text evidence="6">The sequence shown here is derived from an EMBL/GenBank/DDBJ whole genome shotgun (WGS) entry which is preliminary data.</text>
</comment>
<dbReference type="PROSITE" id="PS50931">
    <property type="entry name" value="HTH_LYSR"/>
    <property type="match status" value="1"/>
</dbReference>
<dbReference type="RefSeq" id="WP_344416276.1">
    <property type="nucleotide sequence ID" value="NZ_BAAAQK010000005.1"/>
</dbReference>
<evidence type="ECO:0000313" key="6">
    <source>
        <dbReference type="EMBL" id="GAA1846741.1"/>
    </source>
</evidence>
<dbReference type="InterPro" id="IPR005119">
    <property type="entry name" value="LysR_subst-bd"/>
</dbReference>
<evidence type="ECO:0000259" key="5">
    <source>
        <dbReference type="PROSITE" id="PS50931"/>
    </source>
</evidence>
<accession>A0ABN2N0N1</accession>
<dbReference type="Pfam" id="PF00126">
    <property type="entry name" value="HTH_1"/>
    <property type="match status" value="1"/>
</dbReference>
<sequence>MTDLRHVRAFLAIAEAGTVTAAAARLRIGQPALSRTLRRLEEHLGVRLVDRSTHHLELTPAGRAYRERAVRVVAEVDGLLDPGALWTTAPLRLGHAWSALGTHTPELLRRWRAAHPDTPLELTQVDGPGAGLPAGVVDAAVIRGRVRVPGVTTVALAPEARLAAVPAGSALAARSSLTLADLVGETVAINAHTGTTTPDLWPAGGRPAMTWVGSTADWLVLIAAGGAVGVTASATASVHAFPGVAYVPLDGVAPLPVWLAFGEPPSHPAVPALVELVREIAGA</sequence>
<dbReference type="PANTHER" id="PTHR30346:SF17">
    <property type="entry name" value="LYSR FAMILY TRANSCRIPTIONAL REGULATOR"/>
    <property type="match status" value="1"/>
</dbReference>
<keyword evidence="7" id="KW-1185">Reference proteome</keyword>
<dbReference type="PRINTS" id="PR00039">
    <property type="entry name" value="HTHLYSR"/>
</dbReference>
<dbReference type="Gene3D" id="3.40.190.10">
    <property type="entry name" value="Periplasmic binding protein-like II"/>
    <property type="match status" value="2"/>
</dbReference>
<dbReference type="Gene3D" id="1.10.10.10">
    <property type="entry name" value="Winged helix-like DNA-binding domain superfamily/Winged helix DNA-binding domain"/>
    <property type="match status" value="1"/>
</dbReference>
<proteinExistence type="inferred from homology"/>
<evidence type="ECO:0000313" key="7">
    <source>
        <dbReference type="Proteomes" id="UP001500449"/>
    </source>
</evidence>
<keyword evidence="4" id="KW-0804">Transcription</keyword>